<dbReference type="PANTHER" id="PTHR23502">
    <property type="entry name" value="MAJOR FACILITATOR SUPERFAMILY"/>
    <property type="match status" value="1"/>
</dbReference>
<name>A0A5M9N4T4_9EURO</name>
<feature type="transmembrane region" description="Helical" evidence="6">
    <location>
        <begin position="94"/>
        <end position="113"/>
    </location>
</feature>
<feature type="transmembrane region" description="Helical" evidence="6">
    <location>
        <begin position="316"/>
        <end position="340"/>
    </location>
</feature>
<dbReference type="Gene3D" id="1.20.1250.20">
    <property type="entry name" value="MFS general substrate transporter like domains"/>
    <property type="match status" value="1"/>
</dbReference>
<proteinExistence type="predicted"/>
<protein>
    <recommendedName>
        <fullName evidence="9">Major facilitator superfamily (MFS) profile domain-containing protein</fullName>
    </recommendedName>
</protein>
<evidence type="ECO:0000256" key="2">
    <source>
        <dbReference type="ARBA" id="ARBA00022692"/>
    </source>
</evidence>
<reference evidence="7 8" key="1">
    <citation type="submission" date="2019-08" db="EMBL/GenBank/DDBJ databases">
        <title>The genome sequence of a newly discovered highly antifungal drug resistant Aspergillus species, Aspergillus tanneri NIH 1004.</title>
        <authorList>
            <person name="Mounaud S."/>
            <person name="Singh I."/>
            <person name="Joardar V."/>
            <person name="Pakala S."/>
            <person name="Pakala S."/>
            <person name="Venepally P."/>
            <person name="Chung J.K."/>
            <person name="Losada L."/>
            <person name="Nierman W.C."/>
        </authorList>
    </citation>
    <scope>NUCLEOTIDE SEQUENCE [LARGE SCALE GENOMIC DNA]</scope>
    <source>
        <strain evidence="7 8">NIH1004</strain>
    </source>
</reference>
<dbReference type="GeneID" id="54324960"/>
<keyword evidence="3 6" id="KW-1133">Transmembrane helix</keyword>
<dbReference type="Pfam" id="PF07690">
    <property type="entry name" value="MFS_1"/>
    <property type="match status" value="1"/>
</dbReference>
<feature type="region of interest" description="Disordered" evidence="5">
    <location>
        <begin position="241"/>
        <end position="267"/>
    </location>
</feature>
<dbReference type="EMBL" id="QUQM01000001">
    <property type="protein sequence ID" value="KAA8649587.1"/>
    <property type="molecule type" value="Genomic_DNA"/>
</dbReference>
<evidence type="ECO:0000256" key="1">
    <source>
        <dbReference type="ARBA" id="ARBA00004141"/>
    </source>
</evidence>
<dbReference type="AlphaFoldDB" id="A0A5M9N4T4"/>
<comment type="subcellular location">
    <subcellularLocation>
        <location evidence="1">Membrane</location>
        <topology evidence="1">Multi-pass membrane protein</topology>
    </subcellularLocation>
</comment>
<dbReference type="OrthoDB" id="5215911at2759"/>
<keyword evidence="2 6" id="KW-0812">Transmembrane</keyword>
<keyword evidence="4 6" id="KW-0472">Membrane</keyword>
<feature type="transmembrane region" description="Helical" evidence="6">
    <location>
        <begin position="360"/>
        <end position="384"/>
    </location>
</feature>
<comment type="caution">
    <text evidence="7">The sequence shown here is derived from an EMBL/GenBank/DDBJ whole genome shotgun (WGS) entry which is preliminary data.</text>
</comment>
<evidence type="ECO:0000313" key="8">
    <source>
        <dbReference type="Proteomes" id="UP000324241"/>
    </source>
</evidence>
<evidence type="ECO:0000256" key="5">
    <source>
        <dbReference type="SAM" id="MobiDB-lite"/>
    </source>
</evidence>
<evidence type="ECO:0000313" key="7">
    <source>
        <dbReference type="EMBL" id="KAA8649587.1"/>
    </source>
</evidence>
<dbReference type="InterPro" id="IPR011701">
    <property type="entry name" value="MFS"/>
</dbReference>
<dbReference type="Proteomes" id="UP000324241">
    <property type="component" value="Unassembled WGS sequence"/>
</dbReference>
<sequence length="482" mass="53772">MSSQSQPVDPDWPPGTVQVEDFYQHNRNRVVLQPQPSSDPNDPLTWPEWRKHLNFGLVSFYVLMVISFTNIATVTWGPINEELGFGYSILNNSFAAGCGAFAIGGIFLIHFALKYGRRPVYIFSTAIQCGLSIWSAKMQTIADLMLVNILNSFVGALSEIIVQMTVADIYFVHQRGLANSIYIWCMTIGVSLAPLAAGYVTNSQGWRWVWWWMAILFGIGVVVFFFLYEETMYTVIEGVTPSSPSRPDEDTCVKPSTDPQSQHQYQEPIPKHDKPLLTTVQVDTSIPEKPYWKKLALWTSSPASFTYLVCHIYQPFLIMVHIPAVFFMSLMYGAMTAAVTVPTATFSTYLTMPPYNFTSVQIGLMGLPSFIGITLSVLISGPLSDWLILRMAKRNNGIYEPETRLWMILLFAPFVPAGLLLFGIGLNNHLPWPVIALGLGLTTFGTTTGNSIPLTYLTDAYTDVSEPGTVVWKYVNSAELMG</sequence>
<evidence type="ECO:0008006" key="9">
    <source>
        <dbReference type="Google" id="ProtNLM"/>
    </source>
</evidence>
<gene>
    <name evidence="7" type="ORF">ATNIH1004_002258</name>
</gene>
<feature type="transmembrane region" description="Helical" evidence="6">
    <location>
        <begin position="149"/>
        <end position="172"/>
    </location>
</feature>
<organism evidence="7 8">
    <name type="scientific">Aspergillus tanneri</name>
    <dbReference type="NCBI Taxonomy" id="1220188"/>
    <lineage>
        <taxon>Eukaryota</taxon>
        <taxon>Fungi</taxon>
        <taxon>Dikarya</taxon>
        <taxon>Ascomycota</taxon>
        <taxon>Pezizomycotina</taxon>
        <taxon>Eurotiomycetes</taxon>
        <taxon>Eurotiomycetidae</taxon>
        <taxon>Eurotiales</taxon>
        <taxon>Aspergillaceae</taxon>
        <taxon>Aspergillus</taxon>
        <taxon>Aspergillus subgen. Circumdati</taxon>
    </lineage>
</organism>
<feature type="transmembrane region" description="Helical" evidence="6">
    <location>
        <begin position="430"/>
        <end position="447"/>
    </location>
</feature>
<dbReference type="GO" id="GO:0022857">
    <property type="term" value="F:transmembrane transporter activity"/>
    <property type="evidence" value="ECO:0007669"/>
    <property type="project" value="InterPro"/>
</dbReference>
<feature type="transmembrane region" description="Helical" evidence="6">
    <location>
        <begin position="405"/>
        <end position="424"/>
    </location>
</feature>
<accession>A0A5M9N4T4</accession>
<evidence type="ECO:0000256" key="4">
    <source>
        <dbReference type="ARBA" id="ARBA00023136"/>
    </source>
</evidence>
<dbReference type="VEuPathDB" id="FungiDB:EYZ11_005967"/>
<evidence type="ECO:0000256" key="6">
    <source>
        <dbReference type="SAM" id="Phobius"/>
    </source>
</evidence>
<evidence type="ECO:0000256" key="3">
    <source>
        <dbReference type="ARBA" id="ARBA00022989"/>
    </source>
</evidence>
<dbReference type="GO" id="GO:0005886">
    <property type="term" value="C:plasma membrane"/>
    <property type="evidence" value="ECO:0007669"/>
    <property type="project" value="TreeGrafter"/>
</dbReference>
<dbReference type="SUPFAM" id="SSF103473">
    <property type="entry name" value="MFS general substrate transporter"/>
    <property type="match status" value="1"/>
</dbReference>
<feature type="transmembrane region" description="Helical" evidence="6">
    <location>
        <begin position="53"/>
        <end position="74"/>
    </location>
</feature>
<dbReference type="RefSeq" id="XP_033428948.1">
    <property type="nucleotide sequence ID" value="XM_033566953.1"/>
</dbReference>
<dbReference type="PANTHER" id="PTHR23502:SF50">
    <property type="entry name" value="TRANSPORTER, PUTATIVE (AFU_ORTHOLOGUE AFUA_5G00430)-RELATED"/>
    <property type="match status" value="1"/>
</dbReference>
<feature type="transmembrane region" description="Helical" evidence="6">
    <location>
        <begin position="208"/>
        <end position="228"/>
    </location>
</feature>
<feature type="transmembrane region" description="Helical" evidence="6">
    <location>
        <begin position="181"/>
        <end position="202"/>
    </location>
</feature>
<dbReference type="InterPro" id="IPR036259">
    <property type="entry name" value="MFS_trans_sf"/>
</dbReference>